<feature type="transmembrane region" description="Helical" evidence="1">
    <location>
        <begin position="95"/>
        <end position="115"/>
    </location>
</feature>
<keyword evidence="1" id="KW-0472">Membrane</keyword>
<sequence length="120" mass="14035">MDLYRRTARLARLMEHRLDVRGADFSAKVHRAGRVLPRHVRIEAERLVWALSMLDHPRLSQQIDMKEMAQAARIIEAYLLSVDPWDLRLGRVVDWAAGLAFSLLLLLALCLWILFWRGYL</sequence>
<keyword evidence="1" id="KW-0812">Transmembrane</keyword>
<keyword evidence="1" id="KW-1133">Transmembrane helix</keyword>
<comment type="caution">
    <text evidence="2">The sequence shown here is derived from an EMBL/GenBank/DDBJ whole genome shotgun (WGS) entry which is preliminary data.</text>
</comment>
<reference evidence="2 3" key="1">
    <citation type="submission" date="2023-01" db="EMBL/GenBank/DDBJ databases">
        <authorList>
            <person name="Yoon J.-W."/>
        </authorList>
    </citation>
    <scope>NUCLEOTIDE SEQUENCE [LARGE SCALE GENOMIC DNA]</scope>
    <source>
        <strain evidence="2 3">KMU-50</strain>
    </source>
</reference>
<proteinExistence type="predicted"/>
<name>A0ABT4W540_9RHOB</name>
<evidence type="ECO:0000256" key="1">
    <source>
        <dbReference type="SAM" id="Phobius"/>
    </source>
</evidence>
<dbReference type="RefSeq" id="WP_271055344.1">
    <property type="nucleotide sequence ID" value="NZ_JAQIIO010000013.1"/>
</dbReference>
<accession>A0ABT4W540</accession>
<dbReference type="EMBL" id="JAQIIO010000013">
    <property type="protein sequence ID" value="MDA5095633.1"/>
    <property type="molecule type" value="Genomic_DNA"/>
</dbReference>
<keyword evidence="3" id="KW-1185">Reference proteome</keyword>
<dbReference type="Proteomes" id="UP001528040">
    <property type="component" value="Unassembled WGS sequence"/>
</dbReference>
<evidence type="ECO:0000313" key="2">
    <source>
        <dbReference type="EMBL" id="MDA5095633.1"/>
    </source>
</evidence>
<evidence type="ECO:0000313" key="3">
    <source>
        <dbReference type="Proteomes" id="UP001528040"/>
    </source>
</evidence>
<organism evidence="2 3">
    <name type="scientific">Aliiroseovarius salicola</name>
    <dbReference type="NCBI Taxonomy" id="3009082"/>
    <lineage>
        <taxon>Bacteria</taxon>
        <taxon>Pseudomonadati</taxon>
        <taxon>Pseudomonadota</taxon>
        <taxon>Alphaproteobacteria</taxon>
        <taxon>Rhodobacterales</taxon>
        <taxon>Paracoccaceae</taxon>
        <taxon>Aliiroseovarius</taxon>
    </lineage>
</organism>
<protein>
    <submittedName>
        <fullName evidence="2">Uncharacterized protein</fullName>
    </submittedName>
</protein>
<gene>
    <name evidence="2" type="ORF">O2N63_16200</name>
</gene>